<feature type="transmembrane region" description="Helical" evidence="1">
    <location>
        <begin position="12"/>
        <end position="32"/>
    </location>
</feature>
<feature type="transmembrane region" description="Helical" evidence="1">
    <location>
        <begin position="99"/>
        <end position="119"/>
    </location>
</feature>
<dbReference type="AlphaFoldDB" id="A0A0P7ZPU0"/>
<dbReference type="Proteomes" id="UP000050465">
    <property type="component" value="Unassembled WGS sequence"/>
</dbReference>
<reference evidence="2 3" key="1">
    <citation type="submission" date="2015-09" db="EMBL/GenBank/DDBJ databases">
        <title>Identification and resolution of microdiversity through metagenomic sequencing of parallel consortia.</title>
        <authorList>
            <person name="Nelson W.C."/>
            <person name="Romine M.F."/>
            <person name="Lindemann S.R."/>
        </authorList>
    </citation>
    <scope>NUCLEOTIDE SEQUENCE [LARGE SCALE GENOMIC DNA]</scope>
    <source>
        <strain evidence="2">Ana</strain>
    </source>
</reference>
<organism evidence="2 3">
    <name type="scientific">Phormidesmis priestleyi Ana</name>
    <dbReference type="NCBI Taxonomy" id="1666911"/>
    <lineage>
        <taxon>Bacteria</taxon>
        <taxon>Bacillati</taxon>
        <taxon>Cyanobacteriota</taxon>
        <taxon>Cyanophyceae</taxon>
        <taxon>Leptolyngbyales</taxon>
        <taxon>Leptolyngbyaceae</taxon>
        <taxon>Phormidesmis</taxon>
    </lineage>
</organism>
<sequence>MFSRDKQLDLVIRVYVVGIAVTIAIALFVVLAPNIAPSWLILVAGVMHLLILTYFAWGVGDRPYVLTQAGNRVQTAGYLHTLIGFSSAVFMLNQESPDITALSIPLSSALVTSLVGWWAGGEISARGEAENPSLERTMQQIVARLKSHSDNLLEVQKDHLNRLEQDSNRLLTLQQTHAKKLEEEHRKHAERLLAFYQGYNNELVNLHQDITKNSSAISSEFSAFSTSINQDKDRIKTSLAGFESIINQQAQSFRGSIQSYDSASTEIANYATALSTNLKSLNQSSLSASQDVAKTMQSMQAASVQVQGWSKETSNSISQVNQLISDLQQLATYIAAQRGGRP</sequence>
<dbReference type="STRING" id="1666911.HLUCCA11_23260"/>
<feature type="transmembrane region" description="Helical" evidence="1">
    <location>
        <begin position="77"/>
        <end position="93"/>
    </location>
</feature>
<keyword evidence="1" id="KW-0812">Transmembrane</keyword>
<evidence type="ECO:0000313" key="2">
    <source>
        <dbReference type="EMBL" id="KPQ31678.1"/>
    </source>
</evidence>
<accession>A0A0P7ZPU0</accession>
<comment type="caution">
    <text evidence="2">The sequence shown here is derived from an EMBL/GenBank/DDBJ whole genome shotgun (WGS) entry which is preliminary data.</text>
</comment>
<evidence type="ECO:0000256" key="1">
    <source>
        <dbReference type="SAM" id="Phobius"/>
    </source>
</evidence>
<name>A0A0P7ZPU0_9CYAN</name>
<keyword evidence="1" id="KW-0472">Membrane</keyword>
<protein>
    <submittedName>
        <fullName evidence="2">Sec8 exocyst complex component specific domain</fullName>
    </submittedName>
</protein>
<evidence type="ECO:0000313" key="3">
    <source>
        <dbReference type="Proteomes" id="UP000050465"/>
    </source>
</evidence>
<dbReference type="EMBL" id="LJZR01000089">
    <property type="protein sequence ID" value="KPQ31678.1"/>
    <property type="molecule type" value="Genomic_DNA"/>
</dbReference>
<feature type="transmembrane region" description="Helical" evidence="1">
    <location>
        <begin position="38"/>
        <end position="57"/>
    </location>
</feature>
<proteinExistence type="predicted"/>
<keyword evidence="1" id="KW-1133">Transmembrane helix</keyword>
<gene>
    <name evidence="2" type="ORF">HLUCCA11_23260</name>
</gene>